<name>A0A665V1X1_ECHNA</name>
<dbReference type="AlphaFoldDB" id="A0A665V1X1"/>
<proteinExistence type="predicted"/>
<reference evidence="2" key="2">
    <citation type="submission" date="2025-09" db="UniProtKB">
        <authorList>
            <consortium name="Ensembl"/>
        </authorList>
    </citation>
    <scope>IDENTIFICATION</scope>
</reference>
<evidence type="ECO:0000313" key="3">
    <source>
        <dbReference type="Proteomes" id="UP000472264"/>
    </source>
</evidence>
<accession>A0A665V1X1</accession>
<sequence>LQQKEFFPGGPSDKEAGSQNSTEDLNQWIQKRLQHSQVWLLEINQQYLKSLMTNCFVKKHFRPYSKLCCLKMVLVCSAQQH</sequence>
<dbReference type="Ensembl" id="ENSENLT00000026465.1">
    <property type="protein sequence ID" value="ENSENLP00000025656.1"/>
    <property type="gene ID" value="ENSENLG00000011566.1"/>
</dbReference>
<keyword evidence="3" id="KW-1185">Reference proteome</keyword>
<dbReference type="InParanoid" id="A0A665V1X1"/>
<protein>
    <submittedName>
        <fullName evidence="2">Uncharacterized protein</fullName>
    </submittedName>
</protein>
<evidence type="ECO:0000313" key="2">
    <source>
        <dbReference type="Ensembl" id="ENSENLP00000025656.1"/>
    </source>
</evidence>
<evidence type="ECO:0000256" key="1">
    <source>
        <dbReference type="SAM" id="MobiDB-lite"/>
    </source>
</evidence>
<dbReference type="Proteomes" id="UP000472264">
    <property type="component" value="Unassembled WGS sequence"/>
</dbReference>
<feature type="region of interest" description="Disordered" evidence="1">
    <location>
        <begin position="1"/>
        <end position="22"/>
    </location>
</feature>
<reference evidence="2" key="1">
    <citation type="submission" date="2025-08" db="UniProtKB">
        <authorList>
            <consortium name="Ensembl"/>
        </authorList>
    </citation>
    <scope>IDENTIFICATION</scope>
</reference>
<organism evidence="2 3">
    <name type="scientific">Echeneis naucrates</name>
    <name type="common">Live sharksucker</name>
    <dbReference type="NCBI Taxonomy" id="173247"/>
    <lineage>
        <taxon>Eukaryota</taxon>
        <taxon>Metazoa</taxon>
        <taxon>Chordata</taxon>
        <taxon>Craniata</taxon>
        <taxon>Vertebrata</taxon>
        <taxon>Euteleostomi</taxon>
        <taxon>Actinopterygii</taxon>
        <taxon>Neopterygii</taxon>
        <taxon>Teleostei</taxon>
        <taxon>Neoteleostei</taxon>
        <taxon>Acanthomorphata</taxon>
        <taxon>Carangaria</taxon>
        <taxon>Carangiformes</taxon>
        <taxon>Echeneidae</taxon>
        <taxon>Echeneis</taxon>
    </lineage>
</organism>